<dbReference type="AlphaFoldDB" id="A0A1D8GG27"/>
<evidence type="ECO:0000313" key="2">
    <source>
        <dbReference type="Proteomes" id="UP000095743"/>
    </source>
</evidence>
<accession>A0A1D8GG27</accession>
<gene>
    <name evidence="1" type="ORF">Gferi_09930</name>
</gene>
<proteinExistence type="predicted"/>
<dbReference type="KEGG" id="gfe:Gferi_09930"/>
<dbReference type="Proteomes" id="UP000095743">
    <property type="component" value="Chromosome"/>
</dbReference>
<reference evidence="1 2" key="1">
    <citation type="submission" date="2016-09" db="EMBL/GenBank/DDBJ databases">
        <title>Genomic analysis reveals versatility of anaerobic energy metabolism of Geosporobacter ferrireducens IRF9 of phylum Firmicutes.</title>
        <authorList>
            <person name="Kim S.-J."/>
        </authorList>
    </citation>
    <scope>NUCLEOTIDE SEQUENCE [LARGE SCALE GENOMIC DNA]</scope>
    <source>
        <strain evidence="1 2">IRF9</strain>
    </source>
</reference>
<protein>
    <submittedName>
        <fullName evidence="1">Uncharacterized protein</fullName>
    </submittedName>
</protein>
<dbReference type="EMBL" id="CP017269">
    <property type="protein sequence ID" value="AOT69869.1"/>
    <property type="molecule type" value="Genomic_DNA"/>
</dbReference>
<evidence type="ECO:0000313" key="1">
    <source>
        <dbReference type="EMBL" id="AOT69869.1"/>
    </source>
</evidence>
<keyword evidence="2" id="KW-1185">Reference proteome</keyword>
<organism evidence="1 2">
    <name type="scientific">Geosporobacter ferrireducens</name>
    <dbReference type="NCBI Taxonomy" id="1424294"/>
    <lineage>
        <taxon>Bacteria</taxon>
        <taxon>Bacillati</taxon>
        <taxon>Bacillota</taxon>
        <taxon>Clostridia</taxon>
        <taxon>Peptostreptococcales</taxon>
        <taxon>Thermotaleaceae</taxon>
        <taxon>Geosporobacter</taxon>
    </lineage>
</organism>
<name>A0A1D8GG27_9FIRM</name>
<sequence length="75" mass="8634">MPMLDFILKLIPVRYKYKDKAAKQCFLQTHLKGFALTARTYIISLSIPAVKSLANFIILREQTGHARPVSFYFSI</sequence>